<evidence type="ECO:0000313" key="3">
    <source>
        <dbReference type="EMBL" id="MBA8880984.1"/>
    </source>
</evidence>
<dbReference type="PANTHER" id="PTHR38030">
    <property type="entry name" value="PROTOPORPHYRINOGEN IX DEHYDROGENASE [MENAQUINONE]"/>
    <property type="match status" value="1"/>
</dbReference>
<dbReference type="GO" id="GO:0009055">
    <property type="term" value="F:electron transfer activity"/>
    <property type="evidence" value="ECO:0007669"/>
    <property type="project" value="InterPro"/>
</dbReference>
<dbReference type="InterPro" id="IPR029039">
    <property type="entry name" value="Flavoprotein-like_sf"/>
</dbReference>
<name>A0A839EU05_9HYPH</name>
<dbReference type="InterPro" id="IPR001226">
    <property type="entry name" value="Flavodoxin_CS"/>
</dbReference>
<evidence type="ECO:0000313" key="4">
    <source>
        <dbReference type="Proteomes" id="UP000549052"/>
    </source>
</evidence>
<dbReference type="InterPro" id="IPR052200">
    <property type="entry name" value="Protoporphyrinogen_IX_DH"/>
</dbReference>
<accession>A0A839EU05</accession>
<organism evidence="3 4">
    <name type="scientific">Phyllobacterium myrsinacearum</name>
    <dbReference type="NCBI Taxonomy" id="28101"/>
    <lineage>
        <taxon>Bacteria</taxon>
        <taxon>Pseudomonadati</taxon>
        <taxon>Pseudomonadota</taxon>
        <taxon>Alphaproteobacteria</taxon>
        <taxon>Hyphomicrobiales</taxon>
        <taxon>Phyllobacteriaceae</taxon>
        <taxon>Phyllobacterium</taxon>
    </lineage>
</organism>
<dbReference type="Gene3D" id="3.40.50.360">
    <property type="match status" value="1"/>
</dbReference>
<reference evidence="3 4" key="1">
    <citation type="submission" date="2020-07" db="EMBL/GenBank/DDBJ databases">
        <title>Genomic Encyclopedia of Type Strains, Phase IV (KMG-V): Genome sequencing to study the core and pangenomes of soil and plant-associated prokaryotes.</title>
        <authorList>
            <person name="Whitman W."/>
        </authorList>
    </citation>
    <scope>NUCLEOTIDE SEQUENCE [LARGE SCALE GENOMIC DNA]</scope>
    <source>
        <strain evidence="3 4">AN3</strain>
    </source>
</reference>
<dbReference type="PROSITE" id="PS00201">
    <property type="entry name" value="FLAVODOXIN"/>
    <property type="match status" value="1"/>
</dbReference>
<dbReference type="PANTHER" id="PTHR38030:SF2">
    <property type="entry name" value="PROTOPORPHYRINOGEN IX DEHYDROGENASE [QUINONE]"/>
    <property type="match status" value="1"/>
</dbReference>
<dbReference type="EMBL" id="JACGXN010000011">
    <property type="protein sequence ID" value="MBA8880984.1"/>
    <property type="molecule type" value="Genomic_DNA"/>
</dbReference>
<dbReference type="InterPro" id="IPR026816">
    <property type="entry name" value="Flavodoxin_dom"/>
</dbReference>
<keyword evidence="4" id="KW-1185">Reference proteome</keyword>
<protein>
    <submittedName>
        <fullName evidence="3">Menaquinone-dependent protoporphyrinogen oxidase</fullName>
        <ecNumber evidence="3">1.3.5.3</ecNumber>
    </submittedName>
</protein>
<gene>
    <name evidence="3" type="ORF">FHW16_004719</name>
</gene>
<dbReference type="GO" id="GO:0006783">
    <property type="term" value="P:heme biosynthetic process"/>
    <property type="evidence" value="ECO:0007669"/>
    <property type="project" value="TreeGrafter"/>
</dbReference>
<dbReference type="EC" id="1.3.5.3" evidence="3"/>
<dbReference type="RefSeq" id="WP_182551614.1">
    <property type="nucleotide sequence ID" value="NZ_JACGXN010000011.1"/>
</dbReference>
<dbReference type="GO" id="GO:0070819">
    <property type="term" value="F:menaquinone-dependent protoporphyrinogen oxidase activity"/>
    <property type="evidence" value="ECO:0007669"/>
    <property type="project" value="TreeGrafter"/>
</dbReference>
<dbReference type="SUPFAM" id="SSF52218">
    <property type="entry name" value="Flavoproteins"/>
    <property type="match status" value="1"/>
</dbReference>
<sequence length="177" mass="19360">MKFVVLYSSIEGQTRKIAEAVASHLQSQQHTVMISDANQIGFADPGVGDAIILCAPVHGGHYPAPFVHFVHDWAQVLNDIPTAFISVSLSIASADVDEQQEARSYPGGISEETGWSPSAILNCAGALKYSEYDYFKKWMLKRIAATEGGPIDTSRDYELTNWTEVKSFIDTFVGSIT</sequence>
<keyword evidence="3" id="KW-0560">Oxidoreductase</keyword>
<dbReference type="Proteomes" id="UP000549052">
    <property type="component" value="Unassembled WGS sequence"/>
</dbReference>
<comment type="caution">
    <text evidence="3">The sequence shown here is derived from an EMBL/GenBank/DDBJ whole genome shotgun (WGS) entry which is preliminary data.</text>
</comment>
<dbReference type="AlphaFoldDB" id="A0A839EU05"/>
<dbReference type="GO" id="GO:0010181">
    <property type="term" value="F:FMN binding"/>
    <property type="evidence" value="ECO:0007669"/>
    <property type="project" value="InterPro"/>
</dbReference>
<comment type="cofactor">
    <cofactor evidence="1">
        <name>FMN</name>
        <dbReference type="ChEBI" id="CHEBI:58210"/>
    </cofactor>
</comment>
<evidence type="ECO:0000256" key="1">
    <source>
        <dbReference type="ARBA" id="ARBA00001917"/>
    </source>
</evidence>
<proteinExistence type="predicted"/>
<dbReference type="Pfam" id="PF12724">
    <property type="entry name" value="Flavodoxin_5"/>
    <property type="match status" value="1"/>
</dbReference>
<feature type="domain" description="Flavodoxin" evidence="2">
    <location>
        <begin position="4"/>
        <end position="153"/>
    </location>
</feature>
<evidence type="ECO:0000259" key="2">
    <source>
        <dbReference type="Pfam" id="PF12724"/>
    </source>
</evidence>